<gene>
    <name evidence="2" type="ORF">T265_05826</name>
</gene>
<name>A0A074ZMS5_OPIVI</name>
<dbReference type="AlphaFoldDB" id="A0A074ZMS5"/>
<evidence type="ECO:0000313" key="3">
    <source>
        <dbReference type="Proteomes" id="UP000054324"/>
    </source>
</evidence>
<keyword evidence="3" id="KW-1185">Reference proteome</keyword>
<dbReference type="OrthoDB" id="6266369at2759"/>
<organism evidence="2 3">
    <name type="scientific">Opisthorchis viverrini</name>
    <name type="common">Southeast Asian liver fluke</name>
    <dbReference type="NCBI Taxonomy" id="6198"/>
    <lineage>
        <taxon>Eukaryota</taxon>
        <taxon>Metazoa</taxon>
        <taxon>Spiralia</taxon>
        <taxon>Lophotrochozoa</taxon>
        <taxon>Platyhelminthes</taxon>
        <taxon>Trematoda</taxon>
        <taxon>Digenea</taxon>
        <taxon>Opisthorchiida</taxon>
        <taxon>Opisthorchiata</taxon>
        <taxon>Opisthorchiidae</taxon>
        <taxon>Opisthorchis</taxon>
    </lineage>
</organism>
<evidence type="ECO:0000313" key="2">
    <source>
        <dbReference type="EMBL" id="KER27067.1"/>
    </source>
</evidence>
<proteinExistence type="predicted"/>
<dbReference type="RefSeq" id="XP_009169197.1">
    <property type="nucleotide sequence ID" value="XM_009170933.1"/>
</dbReference>
<dbReference type="EMBL" id="KL596732">
    <property type="protein sequence ID" value="KER27067.1"/>
    <property type="molecule type" value="Genomic_DNA"/>
</dbReference>
<dbReference type="GeneID" id="20320008"/>
<dbReference type="CTD" id="20320008"/>
<dbReference type="KEGG" id="ovi:T265_05826"/>
<feature type="region of interest" description="Disordered" evidence="1">
    <location>
        <begin position="1"/>
        <end position="22"/>
    </location>
</feature>
<accession>A0A074ZMS5</accession>
<reference evidence="2 3" key="1">
    <citation type="submission" date="2013-11" db="EMBL/GenBank/DDBJ databases">
        <title>Opisthorchis viverrini - life in the bile duct.</title>
        <authorList>
            <person name="Young N.D."/>
            <person name="Nagarajan N."/>
            <person name="Lin S.J."/>
            <person name="Korhonen P.K."/>
            <person name="Jex A.R."/>
            <person name="Hall R.S."/>
            <person name="Safavi-Hemami H."/>
            <person name="Kaewkong W."/>
            <person name="Bertrand D."/>
            <person name="Gao S."/>
            <person name="Seet Q."/>
            <person name="Wongkham S."/>
            <person name="Teh B.T."/>
            <person name="Wongkham C."/>
            <person name="Intapan P.M."/>
            <person name="Maleewong W."/>
            <person name="Yang X."/>
            <person name="Hu M."/>
            <person name="Wang Z."/>
            <person name="Hofmann A."/>
            <person name="Sternberg P.W."/>
            <person name="Tan P."/>
            <person name="Wang J."/>
            <person name="Gasser R.B."/>
        </authorList>
    </citation>
    <scope>NUCLEOTIDE SEQUENCE [LARGE SCALE GENOMIC DNA]</scope>
</reference>
<dbReference type="Proteomes" id="UP000054324">
    <property type="component" value="Unassembled WGS sequence"/>
</dbReference>
<protein>
    <submittedName>
        <fullName evidence="2">Uncharacterized protein</fullName>
    </submittedName>
</protein>
<evidence type="ECO:0000256" key="1">
    <source>
        <dbReference type="SAM" id="MobiDB-lite"/>
    </source>
</evidence>
<sequence length="223" mass="25019">MDEVAQVVRGSNPTSAPRLPLSRLEQPGSIPALVLSSGAMAARVLQLNVSLSLYEPRVEIPSHTLARGGPWFEPDLCHSTSRLGLGNRTVSQPSCNLRVAWHLGTERVLQPNDFFHHVCQCSQRMRAFKLSNMTDKQTKCLVFLTGFQSPHDADIRIQLLNQIKRDSKLTILKLTTKSQNLINSKADTVMIEHHQTSRLNKVCKVISKSQTDPREIRHTLLVQ</sequence>